<evidence type="ECO:0000313" key="1">
    <source>
        <dbReference type="EMBL" id="MDQ0506599.1"/>
    </source>
</evidence>
<protein>
    <submittedName>
        <fullName evidence="1">Uncharacterized protein</fullName>
    </submittedName>
</protein>
<gene>
    <name evidence="1" type="ORF">QOZ94_003410</name>
</gene>
<keyword evidence="2" id="KW-1185">Reference proteome</keyword>
<sequence length="179" mass="19504">MTDITETPFATLSAEGRLLKPVLSADTHVAGRFGYRGEISFDGPETLLKEVFSVAEAGKPAIGFLAGSIARYETLPKLVETLGPALDAAGKYFIYVADLPQGNRLIIPFGDVKIFTIFIDETSVYNELIDTFYVDKIKLKKFDTSAKLDALADVGLTYSSLSDYKEASYEDGLKIKNAA</sequence>
<evidence type="ECO:0000313" key="2">
    <source>
        <dbReference type="Proteomes" id="UP001241747"/>
    </source>
</evidence>
<accession>A0ABU0LHJ9</accession>
<comment type="caution">
    <text evidence="1">The sequence shown here is derived from an EMBL/GenBank/DDBJ whole genome shotgun (WGS) entry which is preliminary data.</text>
</comment>
<dbReference type="EMBL" id="JAUSVY010000008">
    <property type="protein sequence ID" value="MDQ0506599.1"/>
    <property type="molecule type" value="Genomic_DNA"/>
</dbReference>
<reference evidence="1 2" key="1">
    <citation type="submission" date="2023-07" db="EMBL/GenBank/DDBJ databases">
        <title>Genomic Encyclopedia of Type Strains, Phase IV (KMG-IV): sequencing the most valuable type-strain genomes for metagenomic binning, comparative biology and taxonomic classification.</title>
        <authorList>
            <person name="Goeker M."/>
        </authorList>
    </citation>
    <scope>NUCLEOTIDE SEQUENCE [LARGE SCALE GENOMIC DNA]</scope>
    <source>
        <strain evidence="1 2">DSM 3770</strain>
    </source>
</reference>
<organism evidence="1 2">
    <name type="scientific">Xanthobacter agilis</name>
    <dbReference type="NCBI Taxonomy" id="47492"/>
    <lineage>
        <taxon>Bacteria</taxon>
        <taxon>Pseudomonadati</taxon>
        <taxon>Pseudomonadota</taxon>
        <taxon>Alphaproteobacteria</taxon>
        <taxon>Hyphomicrobiales</taxon>
        <taxon>Xanthobacteraceae</taxon>
        <taxon>Xanthobacter</taxon>
    </lineage>
</organism>
<proteinExistence type="predicted"/>
<dbReference type="RefSeq" id="WP_237347549.1">
    <property type="nucleotide sequence ID" value="NZ_JABWGX010000039.1"/>
</dbReference>
<name>A0ABU0LHJ9_XANAG</name>
<dbReference type="Proteomes" id="UP001241747">
    <property type="component" value="Unassembled WGS sequence"/>
</dbReference>